<evidence type="ECO:0000256" key="5">
    <source>
        <dbReference type="SAM" id="Coils"/>
    </source>
</evidence>
<keyword evidence="2" id="KW-0805">Transcription regulation</keyword>
<evidence type="ECO:0000256" key="3">
    <source>
        <dbReference type="ARBA" id="ARBA00023163"/>
    </source>
</evidence>
<dbReference type="GO" id="GO:0016593">
    <property type="term" value="C:Cdc73/Paf1 complex"/>
    <property type="evidence" value="ECO:0007669"/>
    <property type="project" value="TreeGrafter"/>
</dbReference>
<dbReference type="GO" id="GO:0003677">
    <property type="term" value="F:DNA binding"/>
    <property type="evidence" value="ECO:0007669"/>
    <property type="project" value="InterPro"/>
</dbReference>
<name>A0A2V1ANY6_9ASCO</name>
<feature type="compositionally biased region" description="Basic and acidic residues" evidence="6">
    <location>
        <begin position="101"/>
        <end position="115"/>
    </location>
</feature>
<evidence type="ECO:0000256" key="4">
    <source>
        <dbReference type="ARBA" id="ARBA00023242"/>
    </source>
</evidence>
<feature type="domain" description="Plus3" evidence="7">
    <location>
        <begin position="234"/>
        <end position="369"/>
    </location>
</feature>
<dbReference type="Pfam" id="PF03126">
    <property type="entry name" value="Plus-3"/>
    <property type="match status" value="1"/>
</dbReference>
<sequence>MSDLDDDLLALAGADSGSDEDVNVAKRAGADEGSRKRLKTGSSEDEDEDEEEGGDNDDDEDEEDFDEEAGGDDDGDADDSKIYDEEEEEEEELTNPYPLEGKYKDEEDRERLLDMDEIEREQTLFDRSQEMDRYNEKIYLRQRLKQAQGTEKKTRTSSRQAAQGARSSKLDKLSELRKQRERKSRKAAADDYDDEEEEEEEEEEIEEDDEEAYGDEEVVWGSGKSKFRPRSFEKASAAHINKIKIGRSFLSKYLYYRNFGEAVAKSFGKINVGVDRRTRRPMYRVVQIEEVVTYPQKQYSVGETRTDMYLLVSQNRQQQKEFPFTVFSDGDIFPEEFERYLQELGKTNEDPPYVDDVNDKAEELHRLMNSGLTNQDIDEMISRKQRMKNGMRAYDAVYEKSKAMDEIRVAKQEGNVEKVKELSARVREMEDILVRDNERASKSSLTSMSKVNERNRKLNQTNVRKAELKSMKKGSESIEGDAFSRLKTNARVFYKDIANEENQKALQDARANYDTMIAEKNEIEAKIATSTYREMGVFDKMIAQVDVNIVPQL</sequence>
<evidence type="ECO:0000259" key="7">
    <source>
        <dbReference type="PROSITE" id="PS51360"/>
    </source>
</evidence>
<dbReference type="STRING" id="45357.A0A2V1ANY6"/>
<evidence type="ECO:0000256" key="6">
    <source>
        <dbReference type="SAM" id="MobiDB-lite"/>
    </source>
</evidence>
<keyword evidence="4" id="KW-0539">Nucleus</keyword>
<dbReference type="AlphaFoldDB" id="A0A2V1ANY6"/>
<dbReference type="PANTHER" id="PTHR13115">
    <property type="entry name" value="RNA POLYMERASE-ASSOCIATED PROTEIN RTF1 HOMOLOG"/>
    <property type="match status" value="1"/>
</dbReference>
<evidence type="ECO:0000256" key="2">
    <source>
        <dbReference type="ARBA" id="ARBA00023015"/>
    </source>
</evidence>
<keyword evidence="9" id="KW-1185">Reference proteome</keyword>
<comment type="caution">
    <text evidence="8">The sequence shown here is derived from an EMBL/GenBank/DDBJ whole genome shotgun (WGS) entry which is preliminary data.</text>
</comment>
<feature type="compositionally biased region" description="Basic and acidic residues" evidence="6">
    <location>
        <begin position="168"/>
        <end position="178"/>
    </location>
</feature>
<dbReference type="VEuPathDB" id="FungiDB:CXQ85_003341"/>
<feature type="coiled-coil region" evidence="5">
    <location>
        <begin position="499"/>
        <end position="526"/>
    </location>
</feature>
<accession>A0A2V1ANY6</accession>
<keyword evidence="3" id="KW-0804">Transcription</keyword>
<dbReference type="Gene3D" id="3.90.70.200">
    <property type="entry name" value="Plus-3 domain"/>
    <property type="match status" value="1"/>
</dbReference>
<keyword evidence="5" id="KW-0175">Coiled coil</keyword>
<feature type="compositionally biased region" description="Acidic residues" evidence="6">
    <location>
        <begin position="190"/>
        <end position="214"/>
    </location>
</feature>
<dbReference type="PANTHER" id="PTHR13115:SF8">
    <property type="entry name" value="RNA POLYMERASE-ASSOCIATED PROTEIN RTF1 HOMOLOG"/>
    <property type="match status" value="1"/>
</dbReference>
<dbReference type="InterPro" id="IPR036128">
    <property type="entry name" value="Plus3-like_sf"/>
</dbReference>
<dbReference type="InterPro" id="IPR004343">
    <property type="entry name" value="Plus-3_dom"/>
</dbReference>
<evidence type="ECO:0000313" key="9">
    <source>
        <dbReference type="Proteomes" id="UP000244309"/>
    </source>
</evidence>
<dbReference type="SUPFAM" id="SSF159042">
    <property type="entry name" value="Plus3-like"/>
    <property type="match status" value="1"/>
</dbReference>
<dbReference type="GO" id="GO:1990269">
    <property type="term" value="F:RNA polymerase II C-terminal domain phosphoserine binding"/>
    <property type="evidence" value="ECO:0007669"/>
    <property type="project" value="TreeGrafter"/>
</dbReference>
<dbReference type="SMART" id="SM00719">
    <property type="entry name" value="Plus3"/>
    <property type="match status" value="1"/>
</dbReference>
<organism evidence="8 9">
    <name type="scientific">Candidozyma haemuli</name>
    <dbReference type="NCBI Taxonomy" id="45357"/>
    <lineage>
        <taxon>Eukaryota</taxon>
        <taxon>Fungi</taxon>
        <taxon>Dikarya</taxon>
        <taxon>Ascomycota</taxon>
        <taxon>Saccharomycotina</taxon>
        <taxon>Pichiomycetes</taxon>
        <taxon>Metschnikowiaceae</taxon>
        <taxon>Candidozyma</taxon>
    </lineage>
</organism>
<reference evidence="8 9" key="1">
    <citation type="submission" date="2017-12" db="EMBL/GenBank/DDBJ databases">
        <title>Genome Sequence of a Multidrug-Resistant Candida haemulonii Isolate from a Patient with Chronic Leg Ulcers in Israel.</title>
        <authorList>
            <person name="Chow N.A."/>
            <person name="Gade L."/>
            <person name="Batra D."/>
            <person name="Rowe L.A."/>
            <person name="Ben-Ami R."/>
            <person name="Loparev V.N."/>
            <person name="Litvintseva A.P."/>
        </authorList>
    </citation>
    <scope>NUCLEOTIDE SEQUENCE [LARGE SCALE GENOMIC DNA]</scope>
    <source>
        <strain evidence="8 9">B11899</strain>
    </source>
</reference>
<feature type="compositionally biased region" description="Acidic residues" evidence="6">
    <location>
        <begin position="84"/>
        <end position="93"/>
    </location>
</feature>
<feature type="region of interest" description="Disordered" evidence="6">
    <location>
        <begin position="140"/>
        <end position="214"/>
    </location>
</feature>
<proteinExistence type="predicted"/>
<dbReference type="GeneID" id="37008672"/>
<protein>
    <recommendedName>
        <fullName evidence="7">Plus3 domain-containing protein</fullName>
    </recommendedName>
</protein>
<dbReference type="OrthoDB" id="166375at2759"/>
<feature type="compositionally biased region" description="Low complexity" evidence="6">
    <location>
        <begin position="157"/>
        <end position="167"/>
    </location>
</feature>
<dbReference type="RefSeq" id="XP_025340435.1">
    <property type="nucleotide sequence ID" value="XM_025486987.1"/>
</dbReference>
<feature type="compositionally biased region" description="Acidic residues" evidence="6">
    <location>
        <begin position="43"/>
        <end position="77"/>
    </location>
</feature>
<evidence type="ECO:0000256" key="1">
    <source>
        <dbReference type="ARBA" id="ARBA00004123"/>
    </source>
</evidence>
<dbReference type="Proteomes" id="UP000244309">
    <property type="component" value="Unassembled WGS sequence"/>
</dbReference>
<evidence type="ECO:0000313" key="8">
    <source>
        <dbReference type="EMBL" id="PVH19495.1"/>
    </source>
</evidence>
<feature type="region of interest" description="Disordered" evidence="6">
    <location>
        <begin position="1"/>
        <end position="115"/>
    </location>
</feature>
<comment type="subcellular location">
    <subcellularLocation>
        <location evidence="1">Nucleus</location>
    </subcellularLocation>
</comment>
<dbReference type="EMBL" id="PKFO01000002">
    <property type="protein sequence ID" value="PVH19495.1"/>
    <property type="molecule type" value="Genomic_DNA"/>
</dbReference>
<gene>
    <name evidence="8" type="ORF">CXQ85_003341</name>
</gene>
<dbReference type="PROSITE" id="PS51360">
    <property type="entry name" value="PLUS3"/>
    <property type="match status" value="1"/>
</dbReference>